<comment type="similarity">
    <text evidence="2">Belongs to the UPP synthase family. Z-FPP synthase subfamily.</text>
</comment>
<dbReference type="Proteomes" id="UP000178092">
    <property type="component" value="Unassembled WGS sequence"/>
</dbReference>
<feature type="binding site" evidence="3">
    <location>
        <position position="204"/>
    </location>
    <ligand>
        <name>Mg(2+)</name>
        <dbReference type="ChEBI" id="CHEBI:18420"/>
    </ligand>
</feature>
<feature type="binding site" evidence="3">
    <location>
        <begin position="20"/>
        <end position="23"/>
    </location>
    <ligand>
        <name>substrate</name>
    </ligand>
</feature>
<dbReference type="EMBL" id="MHTV01000033">
    <property type="protein sequence ID" value="OHA66455.1"/>
    <property type="molecule type" value="Genomic_DNA"/>
</dbReference>
<keyword evidence="1 3" id="KW-0808">Transferase</keyword>
<dbReference type="InterPro" id="IPR036424">
    <property type="entry name" value="UPP_synth-like_sf"/>
</dbReference>
<feature type="binding site" evidence="3">
    <location>
        <position position="185"/>
    </location>
    <ligand>
        <name>substrate</name>
    </ligand>
</feature>
<keyword evidence="3" id="KW-0479">Metal-binding</keyword>
<dbReference type="AlphaFoldDB" id="A0A1G2R0Q1"/>
<feature type="active site" evidence="3">
    <location>
        <position position="19"/>
    </location>
</feature>
<reference evidence="4 5" key="1">
    <citation type="journal article" date="2016" name="Nat. Commun.">
        <title>Thousands of microbial genomes shed light on interconnected biogeochemical processes in an aquifer system.</title>
        <authorList>
            <person name="Anantharaman K."/>
            <person name="Brown C.T."/>
            <person name="Hug L.A."/>
            <person name="Sharon I."/>
            <person name="Castelle C.J."/>
            <person name="Probst A.J."/>
            <person name="Thomas B.C."/>
            <person name="Singh A."/>
            <person name="Wilkins M.J."/>
            <person name="Karaoz U."/>
            <person name="Brodie E.L."/>
            <person name="Williams K.H."/>
            <person name="Hubbard S.S."/>
            <person name="Banfield J.F."/>
        </authorList>
    </citation>
    <scope>NUCLEOTIDE SEQUENCE [LARGE SCALE GENOMIC DNA]</scope>
</reference>
<dbReference type="GO" id="GO:0000287">
    <property type="term" value="F:magnesium ion binding"/>
    <property type="evidence" value="ECO:0007669"/>
    <property type="project" value="UniProtKB-UniRule"/>
</dbReference>
<dbReference type="PANTHER" id="PTHR10291:SF43">
    <property type="entry name" value="DEHYDRODOLICHYL DIPHOSPHATE SYNTHASE COMPLEX SUBUNIT DHDDS"/>
    <property type="match status" value="1"/>
</dbReference>
<evidence type="ECO:0000313" key="4">
    <source>
        <dbReference type="EMBL" id="OHA66455.1"/>
    </source>
</evidence>
<comment type="subunit">
    <text evidence="3">Homodimer.</text>
</comment>
<comment type="caution">
    <text evidence="4">The sequence shown here is derived from an EMBL/GenBank/DDBJ whole genome shotgun (WGS) entry which is preliminary data.</text>
</comment>
<dbReference type="Gene3D" id="3.40.1180.10">
    <property type="entry name" value="Decaprenyl diphosphate synthase-like"/>
    <property type="match status" value="1"/>
</dbReference>
<evidence type="ECO:0000256" key="3">
    <source>
        <dbReference type="HAMAP-Rule" id="MF_01139"/>
    </source>
</evidence>
<dbReference type="NCBIfam" id="TIGR00055">
    <property type="entry name" value="uppS"/>
    <property type="match status" value="1"/>
</dbReference>
<comment type="caution">
    <text evidence="3">Lacks conserved residue(s) required for the propagation of feature annotation.</text>
</comment>
<comment type="function">
    <text evidence="3">Catalyzes the condensation of isopentenyl diphosphate (IPP) with allylic pyrophosphates generating different type of terpenoids.</text>
</comment>
<dbReference type="GO" id="GO:0016094">
    <property type="term" value="P:polyprenol biosynthetic process"/>
    <property type="evidence" value="ECO:0007669"/>
    <property type="project" value="TreeGrafter"/>
</dbReference>
<feature type="binding site" evidence="3">
    <location>
        <position position="24"/>
    </location>
    <ligand>
        <name>substrate</name>
    </ligand>
</feature>
<comment type="cofactor">
    <cofactor evidence="3">
        <name>Mg(2+)</name>
        <dbReference type="ChEBI" id="CHEBI:18420"/>
    </cofactor>
    <text evidence="3">Binds 2 magnesium ions per subunit.</text>
</comment>
<sequence>MNNQTKQKSIPEHIVLFPDGNRRWAREHGTSIPEGYLKGKEKFAQFFRWCKDRHVKVVTVFGFSTENWNRPKEEVDFLMELFEYYLSDQKELESFRREGAKVRVIGQREMLSPTLQQVILYLEDYTKEGKEIELNLAVSYGGRWDIVHAVRQIVRAGLKPEEITEETFASYLSTAGQPYPDLIIRVGGEHRLSNFVLWQAAYAELYFCPKYWPAFEEQDFQEAIDEFARRQRRFGK</sequence>
<evidence type="ECO:0000256" key="2">
    <source>
        <dbReference type="ARBA" id="ARBA00038453"/>
    </source>
</evidence>
<dbReference type="HAMAP" id="MF_01139">
    <property type="entry name" value="ISPT"/>
    <property type="match status" value="1"/>
</dbReference>
<dbReference type="PROSITE" id="PS01066">
    <property type="entry name" value="UPP_SYNTHASE"/>
    <property type="match status" value="1"/>
</dbReference>
<feature type="binding site" evidence="3">
    <location>
        <position position="70"/>
    </location>
    <ligand>
        <name>substrate</name>
    </ligand>
</feature>
<feature type="binding site" evidence="3">
    <location>
        <begin position="64"/>
        <end position="66"/>
    </location>
    <ligand>
        <name>substrate</name>
    </ligand>
</feature>
<protein>
    <recommendedName>
        <fullName evidence="3">Isoprenyl transferase</fullName>
        <ecNumber evidence="3">2.5.1.-</ecNumber>
    </recommendedName>
</protein>
<gene>
    <name evidence="4" type="ORF">A3C04_01385</name>
</gene>
<name>A0A1G2R0Q1_9BACT</name>
<dbReference type="InterPro" id="IPR018520">
    <property type="entry name" value="UPP_synth-like_CS"/>
</dbReference>
<evidence type="ECO:0000313" key="5">
    <source>
        <dbReference type="Proteomes" id="UP000178092"/>
    </source>
</evidence>
<evidence type="ECO:0000256" key="1">
    <source>
        <dbReference type="ARBA" id="ARBA00022679"/>
    </source>
</evidence>
<dbReference type="PANTHER" id="PTHR10291">
    <property type="entry name" value="DEHYDRODOLICHYL DIPHOSPHATE SYNTHASE FAMILY MEMBER"/>
    <property type="match status" value="1"/>
</dbReference>
<feature type="active site" description="Proton acceptor" evidence="3">
    <location>
        <position position="67"/>
    </location>
</feature>
<feature type="binding site" evidence="3">
    <location>
        <begin position="191"/>
        <end position="193"/>
    </location>
    <ligand>
        <name>substrate</name>
    </ligand>
</feature>
<dbReference type="InterPro" id="IPR001441">
    <property type="entry name" value="UPP_synth-like"/>
</dbReference>
<organism evidence="4 5">
    <name type="scientific">Candidatus Wildermuthbacteria bacterium RIFCSPHIGHO2_02_FULL_45_25</name>
    <dbReference type="NCBI Taxonomy" id="1802450"/>
    <lineage>
        <taxon>Bacteria</taxon>
        <taxon>Candidatus Wildermuthiibacteriota</taxon>
    </lineage>
</organism>
<proteinExistence type="inferred from homology"/>
<keyword evidence="3" id="KW-0460">Magnesium</keyword>
<dbReference type="SUPFAM" id="SSF64005">
    <property type="entry name" value="Undecaprenyl diphosphate synthase"/>
    <property type="match status" value="1"/>
</dbReference>
<dbReference type="CDD" id="cd00475">
    <property type="entry name" value="Cis_IPPS"/>
    <property type="match status" value="1"/>
</dbReference>
<accession>A0A1G2R0Q1</accession>
<feature type="binding site" evidence="3">
    <location>
        <position position="68"/>
    </location>
    <ligand>
        <name>substrate</name>
    </ligand>
</feature>
<dbReference type="EC" id="2.5.1.-" evidence="3"/>
<dbReference type="GO" id="GO:0045547">
    <property type="term" value="F:ditrans,polycis-polyprenyl diphosphate synthase [(2E,6E)-farnesyl diphosphate specific] activity"/>
    <property type="evidence" value="ECO:0007669"/>
    <property type="project" value="TreeGrafter"/>
</dbReference>
<dbReference type="Pfam" id="PF01255">
    <property type="entry name" value="Prenyltransf"/>
    <property type="match status" value="1"/>
</dbReference>
<feature type="binding site" evidence="3">
    <location>
        <position position="19"/>
    </location>
    <ligand>
        <name>Mg(2+)</name>
        <dbReference type="ChEBI" id="CHEBI:18420"/>
    </ligand>
</feature>